<dbReference type="OrthoDB" id="5034579at2759"/>
<dbReference type="InterPro" id="IPR022644">
    <property type="entry name" value="De-COase2_N"/>
</dbReference>
<evidence type="ECO:0000313" key="3">
    <source>
        <dbReference type="Proteomes" id="UP001152484"/>
    </source>
</evidence>
<dbReference type="Proteomes" id="UP001152484">
    <property type="component" value="Unassembled WGS sequence"/>
</dbReference>
<dbReference type="AlphaFoldDB" id="A0A9P0YGG2"/>
<organism evidence="2 3">
    <name type="scientific">Cuscuta europaea</name>
    <name type="common">European dodder</name>
    <dbReference type="NCBI Taxonomy" id="41803"/>
    <lineage>
        <taxon>Eukaryota</taxon>
        <taxon>Viridiplantae</taxon>
        <taxon>Streptophyta</taxon>
        <taxon>Embryophyta</taxon>
        <taxon>Tracheophyta</taxon>
        <taxon>Spermatophyta</taxon>
        <taxon>Magnoliopsida</taxon>
        <taxon>eudicotyledons</taxon>
        <taxon>Gunneridae</taxon>
        <taxon>Pentapetalae</taxon>
        <taxon>asterids</taxon>
        <taxon>lamiids</taxon>
        <taxon>Solanales</taxon>
        <taxon>Convolvulaceae</taxon>
        <taxon>Cuscuteae</taxon>
        <taxon>Cuscuta</taxon>
        <taxon>Cuscuta subgen. Cuscuta</taxon>
    </lineage>
</organism>
<keyword evidence="3" id="KW-1185">Reference proteome</keyword>
<evidence type="ECO:0000259" key="1">
    <source>
        <dbReference type="Pfam" id="PF02784"/>
    </source>
</evidence>
<dbReference type="PANTHER" id="PTHR11482">
    <property type="entry name" value="ARGININE/DIAMINOPIMELATE/ORNITHINE DECARBOXYLASE"/>
    <property type="match status" value="1"/>
</dbReference>
<sequence>MMELEKMKKWHPKCNLLLRIKAPNDGHGSLRPLDKKFGALPEEVELLLQYAVVAGFRVVEVSFHVGSIAQDPIIYRHAIAAARAVFDMAAKLQMPAMRILNIEGWF</sequence>
<name>A0A9P0YGG2_CUSEU</name>
<gene>
    <name evidence="2" type="ORF">CEURO_LOCUS429</name>
</gene>
<evidence type="ECO:0000313" key="2">
    <source>
        <dbReference type="EMBL" id="CAH9052974.1"/>
    </source>
</evidence>
<dbReference type="InterPro" id="IPR002433">
    <property type="entry name" value="Orn_de-COase"/>
</dbReference>
<dbReference type="Pfam" id="PF02784">
    <property type="entry name" value="Orn_Arg_deC_N"/>
    <property type="match status" value="1"/>
</dbReference>
<dbReference type="InterPro" id="IPR029066">
    <property type="entry name" value="PLP-binding_barrel"/>
</dbReference>
<feature type="domain" description="Orn/DAP/Arg decarboxylase 2 N-terminal" evidence="1">
    <location>
        <begin position="2"/>
        <end position="104"/>
    </location>
</feature>
<accession>A0A9P0YGG2</accession>
<proteinExistence type="predicted"/>
<dbReference type="GO" id="GO:0033387">
    <property type="term" value="P:putrescine biosynthetic process from arginine, via ornithine"/>
    <property type="evidence" value="ECO:0007669"/>
    <property type="project" value="TreeGrafter"/>
</dbReference>
<dbReference type="SUPFAM" id="SSF51419">
    <property type="entry name" value="PLP-binding barrel"/>
    <property type="match status" value="1"/>
</dbReference>
<comment type="caution">
    <text evidence="2">The sequence shown here is derived from an EMBL/GenBank/DDBJ whole genome shotgun (WGS) entry which is preliminary data.</text>
</comment>
<dbReference type="Gene3D" id="3.20.20.10">
    <property type="entry name" value="Alanine racemase"/>
    <property type="match status" value="1"/>
</dbReference>
<protein>
    <recommendedName>
        <fullName evidence="1">Orn/DAP/Arg decarboxylase 2 N-terminal domain-containing protein</fullName>
    </recommendedName>
</protein>
<dbReference type="GO" id="GO:0005737">
    <property type="term" value="C:cytoplasm"/>
    <property type="evidence" value="ECO:0007669"/>
    <property type="project" value="TreeGrafter"/>
</dbReference>
<dbReference type="EMBL" id="CAMAPE010000002">
    <property type="protein sequence ID" value="CAH9052974.1"/>
    <property type="molecule type" value="Genomic_DNA"/>
</dbReference>
<dbReference type="GO" id="GO:0004586">
    <property type="term" value="F:ornithine decarboxylase activity"/>
    <property type="evidence" value="ECO:0007669"/>
    <property type="project" value="TreeGrafter"/>
</dbReference>
<dbReference type="PANTHER" id="PTHR11482:SF63">
    <property type="entry name" value="ORNITHINE DECARBOXYLASE"/>
    <property type="match status" value="1"/>
</dbReference>
<reference evidence="2" key="1">
    <citation type="submission" date="2022-07" db="EMBL/GenBank/DDBJ databases">
        <authorList>
            <person name="Macas J."/>
            <person name="Novak P."/>
            <person name="Neumann P."/>
        </authorList>
    </citation>
    <scope>NUCLEOTIDE SEQUENCE</scope>
</reference>